<dbReference type="Proteomes" id="UP001231197">
    <property type="component" value="Unassembled WGS sequence"/>
</dbReference>
<comment type="caution">
    <text evidence="1">The sequence shown here is derived from an EMBL/GenBank/DDBJ whole genome shotgun (WGS) entry which is preliminary data.</text>
</comment>
<evidence type="ECO:0000313" key="2">
    <source>
        <dbReference type="Proteomes" id="UP001231197"/>
    </source>
</evidence>
<gene>
    <name evidence="1" type="ORF">QMA06_16400</name>
</gene>
<evidence type="ECO:0000313" key="1">
    <source>
        <dbReference type="EMBL" id="MDN3494298.1"/>
    </source>
</evidence>
<proteinExistence type="predicted"/>
<keyword evidence="2" id="KW-1185">Reference proteome</keyword>
<sequence>TTYIVYSLVCAYLRKASRLFYLTELFTNLLAETRYKPYTKPLAFIGRTHSEPEKKKFGNRK</sequence>
<feature type="non-terminal residue" evidence="1">
    <location>
        <position position="1"/>
    </location>
</feature>
<evidence type="ECO:0008006" key="3">
    <source>
        <dbReference type="Google" id="ProtNLM"/>
    </source>
</evidence>
<dbReference type="EMBL" id="JASDDK010000030">
    <property type="protein sequence ID" value="MDN3494298.1"/>
    <property type="molecule type" value="Genomic_DNA"/>
</dbReference>
<reference evidence="1 2" key="1">
    <citation type="journal article" date="2023" name="Int. J. Syst. Evol. Microbiol.">
        <title>Winogradskyella bathintestinalis sp. nov., isolated from the intestine of the deep-sea loosejaw dragonfish, Malacosteus niger.</title>
        <authorList>
            <person name="Uniacke-Lowe S."/>
            <person name="Johnson C.N."/>
            <person name="Stanton C."/>
            <person name="Hill C."/>
            <person name="Ross P."/>
        </authorList>
    </citation>
    <scope>NUCLEOTIDE SEQUENCE [LARGE SCALE GENOMIC DNA]</scope>
    <source>
        <strain evidence="1 2">APC 3343</strain>
    </source>
</reference>
<accession>A0ABT7ZZ64</accession>
<name>A0ABT7ZZ64_9FLAO</name>
<dbReference type="RefSeq" id="WP_290207998.1">
    <property type="nucleotide sequence ID" value="NZ_JASDDK010000030.1"/>
</dbReference>
<protein>
    <recommendedName>
        <fullName evidence="3">IS4 family transposase</fullName>
    </recommendedName>
</protein>
<organism evidence="1 2">
    <name type="scientific">Winogradskyella bathintestinalis</name>
    <dbReference type="NCBI Taxonomy" id="3035208"/>
    <lineage>
        <taxon>Bacteria</taxon>
        <taxon>Pseudomonadati</taxon>
        <taxon>Bacteroidota</taxon>
        <taxon>Flavobacteriia</taxon>
        <taxon>Flavobacteriales</taxon>
        <taxon>Flavobacteriaceae</taxon>
        <taxon>Winogradskyella</taxon>
    </lineage>
</organism>